<dbReference type="CDD" id="cd17273">
    <property type="entry name" value="RMtype1_S_EcoJA69PI-TRD1-CR1_like"/>
    <property type="match status" value="1"/>
</dbReference>
<dbReference type="PANTHER" id="PTHR30408:SF12">
    <property type="entry name" value="TYPE I RESTRICTION ENZYME MJAVIII SPECIFICITY SUBUNIT"/>
    <property type="match status" value="1"/>
</dbReference>
<name>A0A4Q4ZAG5_9ACTN</name>
<evidence type="ECO:0000259" key="4">
    <source>
        <dbReference type="Pfam" id="PF01420"/>
    </source>
</evidence>
<dbReference type="OrthoDB" id="3197085at2"/>
<protein>
    <submittedName>
        <fullName evidence="5">Restriction endonuclease subunit S</fullName>
    </submittedName>
</protein>
<keyword evidence="6" id="KW-1185">Reference proteome</keyword>
<dbReference type="Proteomes" id="UP000295198">
    <property type="component" value="Unassembled WGS sequence"/>
</dbReference>
<dbReference type="EMBL" id="SDKM01000025">
    <property type="protein sequence ID" value="RYP84231.1"/>
    <property type="molecule type" value="Genomic_DNA"/>
</dbReference>
<evidence type="ECO:0000313" key="5">
    <source>
        <dbReference type="EMBL" id="RYP84231.1"/>
    </source>
</evidence>
<comment type="caution">
    <text evidence="5">The sequence shown here is derived from an EMBL/GenBank/DDBJ whole genome shotgun (WGS) entry which is preliminary data.</text>
</comment>
<reference evidence="5 6" key="1">
    <citation type="submission" date="2019-01" db="EMBL/GenBank/DDBJ databases">
        <title>Nocardioides guangzhouensis sp. nov., an actinobacterium isolated from soil.</title>
        <authorList>
            <person name="Fu Y."/>
            <person name="Cai Y."/>
            <person name="Lin Z."/>
            <person name="Chen P."/>
        </authorList>
    </citation>
    <scope>NUCLEOTIDE SEQUENCE [LARGE SCALE GENOMIC DNA]</scope>
    <source>
        <strain evidence="5 6">130</strain>
    </source>
</reference>
<organism evidence="5 6">
    <name type="scientific">Nocardioides guangzhouensis</name>
    <dbReference type="NCBI Taxonomy" id="2497878"/>
    <lineage>
        <taxon>Bacteria</taxon>
        <taxon>Bacillati</taxon>
        <taxon>Actinomycetota</taxon>
        <taxon>Actinomycetes</taxon>
        <taxon>Propionibacteriales</taxon>
        <taxon>Nocardioidaceae</taxon>
        <taxon>Nocardioides</taxon>
    </lineage>
</organism>
<feature type="domain" description="Type I restriction modification DNA specificity" evidence="4">
    <location>
        <begin position="2"/>
        <end position="170"/>
    </location>
</feature>
<dbReference type="SUPFAM" id="SSF116734">
    <property type="entry name" value="DNA methylase specificity domain"/>
    <property type="match status" value="2"/>
</dbReference>
<dbReference type="Gene3D" id="3.90.220.20">
    <property type="entry name" value="DNA methylase specificity domains"/>
    <property type="match status" value="2"/>
</dbReference>
<dbReference type="GO" id="GO:0003677">
    <property type="term" value="F:DNA binding"/>
    <property type="evidence" value="ECO:0007669"/>
    <property type="project" value="UniProtKB-KW"/>
</dbReference>
<dbReference type="InterPro" id="IPR052021">
    <property type="entry name" value="Type-I_RS_S_subunit"/>
</dbReference>
<evidence type="ECO:0000313" key="6">
    <source>
        <dbReference type="Proteomes" id="UP000295198"/>
    </source>
</evidence>
<accession>A0A4Q4ZAG5</accession>
<evidence type="ECO:0000256" key="3">
    <source>
        <dbReference type="ARBA" id="ARBA00023125"/>
    </source>
</evidence>
<comment type="similarity">
    <text evidence="1">Belongs to the type-I restriction system S methylase family.</text>
</comment>
<gene>
    <name evidence="5" type="ORF">EKO23_16350</name>
</gene>
<dbReference type="Pfam" id="PF01420">
    <property type="entry name" value="Methylase_S"/>
    <property type="match status" value="1"/>
</dbReference>
<dbReference type="PANTHER" id="PTHR30408">
    <property type="entry name" value="TYPE-1 RESTRICTION ENZYME ECOKI SPECIFICITY PROTEIN"/>
    <property type="match status" value="1"/>
</dbReference>
<dbReference type="GO" id="GO:0004519">
    <property type="term" value="F:endonuclease activity"/>
    <property type="evidence" value="ECO:0007669"/>
    <property type="project" value="UniProtKB-KW"/>
</dbReference>
<dbReference type="InterPro" id="IPR000055">
    <property type="entry name" value="Restrct_endonuc_typeI_TRD"/>
</dbReference>
<dbReference type="InterPro" id="IPR044946">
    <property type="entry name" value="Restrct_endonuc_typeI_TRD_sf"/>
</dbReference>
<evidence type="ECO:0000256" key="1">
    <source>
        <dbReference type="ARBA" id="ARBA00010923"/>
    </source>
</evidence>
<dbReference type="CDD" id="cd17246">
    <property type="entry name" value="RMtype1_S_SonII-TRD2-CR2_like"/>
    <property type="match status" value="1"/>
</dbReference>
<keyword evidence="5" id="KW-0378">Hydrolase</keyword>
<evidence type="ECO:0000256" key="2">
    <source>
        <dbReference type="ARBA" id="ARBA00022747"/>
    </source>
</evidence>
<sequence>MKRVALGECCEIVSGATPKSAVAEYWGGDISWATPADLSVLERAYIGSTPRKLTAAGLASCSARILPVGSVLLSSRAPIGHVAINTIPMATNQGFKSLIPKAGLVDAKYLYHWLSSHKEYLQSLGNGATFKEVSKATVARVEVPLPSVQEQRRIAAILDQADELRTKRRQALAYLNALPQALFREMFDDCASEPVPLAELCTRITDGTHQSPTWAQTGHPFLFVSNIASGEIDLETSKFISDETHAELTARCPIEPGDVLYSTVGSYGVPAVVRTARKFAFQRHIAHLKPHRELIHPEFLWVQMASPAVRRQADAAARGAAQKTVNLKDIKAFYVIAPPMEQQLRFVVRMQAIRALGLRAQDGLEALLELRESLRTSAFTGSLRESADTFNLGI</sequence>
<dbReference type="AlphaFoldDB" id="A0A4Q4ZAG5"/>
<keyword evidence="2" id="KW-0680">Restriction system</keyword>
<keyword evidence="3" id="KW-0238">DNA-binding</keyword>
<proteinExistence type="inferred from homology"/>
<dbReference type="GO" id="GO:0009307">
    <property type="term" value="P:DNA restriction-modification system"/>
    <property type="evidence" value="ECO:0007669"/>
    <property type="project" value="UniProtKB-KW"/>
</dbReference>
<keyword evidence="5" id="KW-0255">Endonuclease</keyword>
<keyword evidence="5" id="KW-0540">Nuclease</keyword>